<feature type="domain" description="ABC transporter" evidence="5">
    <location>
        <begin position="81"/>
        <end position="314"/>
    </location>
</feature>
<dbReference type="PANTHER" id="PTHR43117:SF4">
    <property type="entry name" value="OSMOPROTECTANT IMPORT ATP-BINDING PROTEIN OSMV"/>
    <property type="match status" value="1"/>
</dbReference>
<dbReference type="AlphaFoldDB" id="A0AAE3SJR5"/>
<dbReference type="SUPFAM" id="SSF52540">
    <property type="entry name" value="P-loop containing nucleoside triphosphate hydrolases"/>
    <property type="match status" value="1"/>
</dbReference>
<dbReference type="SMART" id="SM00382">
    <property type="entry name" value="AAA"/>
    <property type="match status" value="1"/>
</dbReference>
<dbReference type="GO" id="GO:0005524">
    <property type="term" value="F:ATP binding"/>
    <property type="evidence" value="ECO:0007669"/>
    <property type="project" value="UniProtKB-KW"/>
</dbReference>
<keyword evidence="2" id="KW-0813">Transport</keyword>
<comment type="caution">
    <text evidence="6">The sequence shown here is derived from an EMBL/GenBank/DDBJ whole genome shotgun (WGS) entry which is preliminary data.</text>
</comment>
<dbReference type="InterPro" id="IPR027417">
    <property type="entry name" value="P-loop_NTPase"/>
</dbReference>
<dbReference type="RefSeq" id="WP_301199387.1">
    <property type="nucleotide sequence ID" value="NZ_JAPDPI010000018.1"/>
</dbReference>
<evidence type="ECO:0000256" key="1">
    <source>
        <dbReference type="ARBA" id="ARBA00005417"/>
    </source>
</evidence>
<dbReference type="PANTHER" id="PTHR43117">
    <property type="entry name" value="OSMOPROTECTANT IMPORT ATP-BINDING PROTEIN OSMV"/>
    <property type="match status" value="1"/>
</dbReference>
<keyword evidence="3" id="KW-0547">Nucleotide-binding</keyword>
<dbReference type="PROSITE" id="PS50893">
    <property type="entry name" value="ABC_TRANSPORTER_2"/>
    <property type="match status" value="1"/>
</dbReference>
<evidence type="ECO:0000313" key="7">
    <source>
        <dbReference type="Proteomes" id="UP001207408"/>
    </source>
</evidence>
<reference evidence="6" key="1">
    <citation type="submission" date="2022-10" db="EMBL/GenBank/DDBJ databases">
        <authorList>
            <person name="Yu W.X."/>
        </authorList>
    </citation>
    <scope>NUCLEOTIDE SEQUENCE</scope>
    <source>
        <strain evidence="6">D04</strain>
    </source>
</reference>
<evidence type="ECO:0000259" key="5">
    <source>
        <dbReference type="PROSITE" id="PS50893"/>
    </source>
</evidence>
<protein>
    <submittedName>
        <fullName evidence="6">ATP-binding cassette domain-containing protein</fullName>
    </submittedName>
</protein>
<sequence length="340" mass="38084">MDVDVLLKKPLKILLCDNPVIEDFFSSFQIEAGREEKSFEGLVRELTDGFWEENTTNPREFVSMFKDFVTGVYALENTLKIESLDVLSGYDKYKKQEVCNLHLKPGEITCVVGPTGSGKSRLLEDIEWLANEDTPTKRKVLINGQQCDNNMLAQYGGKLIAQITQNMNFVLDMDVEGFLMLHAQSRFLPNAELVVKEVIDLANDLSGESFTADTPVTFLSGGQSRALMIADVACIGQAPVVLIDEIENAGVNKKKALDLLVSKEKIVLMATHDPLLILLAHKRVVIKNGGMHKIINTNEHEQKLYCELERLDHMLQTAKDFFRNGNGLKAGDSLLKFNYD</sequence>
<evidence type="ECO:0000256" key="2">
    <source>
        <dbReference type="ARBA" id="ARBA00022448"/>
    </source>
</evidence>
<evidence type="ECO:0000256" key="4">
    <source>
        <dbReference type="ARBA" id="ARBA00022840"/>
    </source>
</evidence>
<dbReference type="GO" id="GO:0016887">
    <property type="term" value="F:ATP hydrolysis activity"/>
    <property type="evidence" value="ECO:0007669"/>
    <property type="project" value="InterPro"/>
</dbReference>
<dbReference type="InterPro" id="IPR017871">
    <property type="entry name" value="ABC_transporter-like_CS"/>
</dbReference>
<dbReference type="Proteomes" id="UP001207408">
    <property type="component" value="Unassembled WGS sequence"/>
</dbReference>
<dbReference type="PROSITE" id="PS00211">
    <property type="entry name" value="ABC_TRANSPORTER_1"/>
    <property type="match status" value="1"/>
</dbReference>
<evidence type="ECO:0000313" key="6">
    <source>
        <dbReference type="EMBL" id="MCW3806015.1"/>
    </source>
</evidence>
<proteinExistence type="inferred from homology"/>
<keyword evidence="4 6" id="KW-0067">ATP-binding</keyword>
<dbReference type="InterPro" id="IPR003439">
    <property type="entry name" value="ABC_transporter-like_ATP-bd"/>
</dbReference>
<keyword evidence="7" id="KW-1185">Reference proteome</keyword>
<comment type="similarity">
    <text evidence="1">Belongs to the ABC transporter superfamily.</text>
</comment>
<evidence type="ECO:0000256" key="3">
    <source>
        <dbReference type="ARBA" id="ARBA00022741"/>
    </source>
</evidence>
<organism evidence="6 7">
    <name type="scientific">Plebeiibacterium marinum</name>
    <dbReference type="NCBI Taxonomy" id="2992111"/>
    <lineage>
        <taxon>Bacteria</taxon>
        <taxon>Pseudomonadati</taxon>
        <taxon>Bacteroidota</taxon>
        <taxon>Bacteroidia</taxon>
        <taxon>Marinilabiliales</taxon>
        <taxon>Marinilabiliaceae</taxon>
        <taxon>Plebeiibacterium</taxon>
    </lineage>
</organism>
<name>A0AAE3SJR5_9BACT</name>
<accession>A0AAE3SJR5</accession>
<dbReference type="EMBL" id="JAPDPI010000018">
    <property type="protein sequence ID" value="MCW3806015.1"/>
    <property type="molecule type" value="Genomic_DNA"/>
</dbReference>
<dbReference type="Gene3D" id="3.40.50.300">
    <property type="entry name" value="P-loop containing nucleotide triphosphate hydrolases"/>
    <property type="match status" value="1"/>
</dbReference>
<dbReference type="InterPro" id="IPR003593">
    <property type="entry name" value="AAA+_ATPase"/>
</dbReference>
<dbReference type="Pfam" id="PF00005">
    <property type="entry name" value="ABC_tran"/>
    <property type="match status" value="1"/>
</dbReference>
<gene>
    <name evidence="6" type="ORF">OM074_10280</name>
</gene>